<comment type="caution">
    <text evidence="7">The sequence shown here is derived from an EMBL/GenBank/DDBJ whole genome shotgun (WGS) entry which is preliminary data.</text>
</comment>
<protein>
    <recommendedName>
        <fullName evidence="6">THAP-type domain-containing protein</fullName>
    </recommendedName>
</protein>
<dbReference type="PANTHER" id="PTHR46927">
    <property type="entry name" value="AGAP005574-PA"/>
    <property type="match status" value="1"/>
</dbReference>
<keyword evidence="1" id="KW-0479">Metal-binding</keyword>
<keyword evidence="4 5" id="KW-0238">DNA-binding</keyword>
<dbReference type="Gene3D" id="6.20.210.20">
    <property type="entry name" value="THAP domain"/>
    <property type="match status" value="2"/>
</dbReference>
<feature type="domain" description="THAP-type" evidence="6">
    <location>
        <begin position="48"/>
        <end position="136"/>
    </location>
</feature>
<proteinExistence type="predicted"/>
<evidence type="ECO:0000313" key="8">
    <source>
        <dbReference type="Proteomes" id="UP001328107"/>
    </source>
</evidence>
<feature type="non-terminal residue" evidence="7">
    <location>
        <position position="274"/>
    </location>
</feature>
<sequence>ESKSGEVEEIPLFEAVTPNDIKEELEEFTDEPIDDLEQNFLEVPIDNMSRRMCVVCRQFRNENKMREFTKNSTRRTLWVEAVRSTPERRRSLMELLSTRKTSYLCACHFSPSDFKQTSRMSNRYSMLRLDAIPYFQDSESKSGEVEEIPLFEAVTPNDIKEELEEFTDEPIDDLEQNFLEVPIDNMSRRMCVVCRQFRNENKMREFTKNSTRRTLWVEAVRSTPERRRSLMELLSTRKTSYLCACHFSPSDFKQTSRMSNRYSMLRLDAIPYFQ</sequence>
<dbReference type="PANTHER" id="PTHR46927:SF3">
    <property type="entry name" value="THAP-TYPE DOMAIN-CONTAINING PROTEIN"/>
    <property type="match status" value="1"/>
</dbReference>
<reference evidence="8" key="1">
    <citation type="submission" date="2022-10" db="EMBL/GenBank/DDBJ databases">
        <title>Genome assembly of Pristionchus species.</title>
        <authorList>
            <person name="Yoshida K."/>
            <person name="Sommer R.J."/>
        </authorList>
    </citation>
    <scope>NUCLEOTIDE SEQUENCE [LARGE SCALE GENOMIC DNA]</scope>
    <source>
        <strain evidence="8">RS5460</strain>
    </source>
</reference>
<dbReference type="SUPFAM" id="SSF57716">
    <property type="entry name" value="Glucocorticoid receptor-like (DNA-binding domain)"/>
    <property type="match status" value="2"/>
</dbReference>
<dbReference type="InterPro" id="IPR006612">
    <property type="entry name" value="THAP_Znf"/>
</dbReference>
<evidence type="ECO:0000259" key="6">
    <source>
        <dbReference type="PROSITE" id="PS50950"/>
    </source>
</evidence>
<evidence type="ECO:0000256" key="5">
    <source>
        <dbReference type="PROSITE-ProRule" id="PRU00309"/>
    </source>
</evidence>
<gene>
    <name evidence="7" type="ORF">PMAYCL1PPCAC_01529</name>
</gene>
<dbReference type="SMART" id="SM00980">
    <property type="entry name" value="THAP"/>
    <property type="match status" value="2"/>
</dbReference>
<keyword evidence="8" id="KW-1185">Reference proteome</keyword>
<dbReference type="EMBL" id="BTRK01000001">
    <property type="protein sequence ID" value="GMR31334.1"/>
    <property type="molecule type" value="Genomic_DNA"/>
</dbReference>
<keyword evidence="3" id="KW-0862">Zinc</keyword>
<name>A0AAN4Z0V3_9BILA</name>
<evidence type="ECO:0000256" key="3">
    <source>
        <dbReference type="ARBA" id="ARBA00022833"/>
    </source>
</evidence>
<dbReference type="Proteomes" id="UP001328107">
    <property type="component" value="Unassembled WGS sequence"/>
</dbReference>
<dbReference type="GO" id="GO:0008270">
    <property type="term" value="F:zinc ion binding"/>
    <property type="evidence" value="ECO:0007669"/>
    <property type="project" value="UniProtKB-KW"/>
</dbReference>
<evidence type="ECO:0000256" key="4">
    <source>
        <dbReference type="ARBA" id="ARBA00023125"/>
    </source>
</evidence>
<feature type="domain" description="THAP-type" evidence="6">
    <location>
        <begin position="186"/>
        <end position="274"/>
    </location>
</feature>
<dbReference type="InterPro" id="IPR038441">
    <property type="entry name" value="THAP_Znf_sf"/>
</dbReference>
<keyword evidence="2 5" id="KW-0863">Zinc-finger</keyword>
<dbReference type="InterPro" id="IPR052224">
    <property type="entry name" value="THAP_domain_protein"/>
</dbReference>
<dbReference type="PROSITE" id="PS50950">
    <property type="entry name" value="ZF_THAP"/>
    <property type="match status" value="2"/>
</dbReference>
<evidence type="ECO:0000313" key="7">
    <source>
        <dbReference type="EMBL" id="GMR31334.1"/>
    </source>
</evidence>
<accession>A0AAN4Z0V3</accession>
<feature type="non-terminal residue" evidence="7">
    <location>
        <position position="1"/>
    </location>
</feature>
<dbReference type="GO" id="GO:0003677">
    <property type="term" value="F:DNA binding"/>
    <property type="evidence" value="ECO:0007669"/>
    <property type="project" value="UniProtKB-UniRule"/>
</dbReference>
<dbReference type="AlphaFoldDB" id="A0AAN4Z0V3"/>
<evidence type="ECO:0000256" key="2">
    <source>
        <dbReference type="ARBA" id="ARBA00022771"/>
    </source>
</evidence>
<evidence type="ECO:0000256" key="1">
    <source>
        <dbReference type="ARBA" id="ARBA00022723"/>
    </source>
</evidence>
<organism evidence="7 8">
    <name type="scientific">Pristionchus mayeri</name>
    <dbReference type="NCBI Taxonomy" id="1317129"/>
    <lineage>
        <taxon>Eukaryota</taxon>
        <taxon>Metazoa</taxon>
        <taxon>Ecdysozoa</taxon>
        <taxon>Nematoda</taxon>
        <taxon>Chromadorea</taxon>
        <taxon>Rhabditida</taxon>
        <taxon>Rhabditina</taxon>
        <taxon>Diplogasteromorpha</taxon>
        <taxon>Diplogasteroidea</taxon>
        <taxon>Neodiplogasteridae</taxon>
        <taxon>Pristionchus</taxon>
    </lineage>
</organism>
<dbReference type="Pfam" id="PF05485">
    <property type="entry name" value="THAP"/>
    <property type="match status" value="2"/>
</dbReference>